<proteinExistence type="predicted"/>
<dbReference type="InterPro" id="IPR036869">
    <property type="entry name" value="J_dom_sf"/>
</dbReference>
<evidence type="ECO:0000313" key="3">
    <source>
        <dbReference type="Proteomes" id="UP000554286"/>
    </source>
</evidence>
<dbReference type="EMBL" id="JACIGK010000001">
    <property type="protein sequence ID" value="MBB4264667.1"/>
    <property type="molecule type" value="Genomic_DNA"/>
</dbReference>
<dbReference type="CDD" id="cd06257">
    <property type="entry name" value="DnaJ"/>
    <property type="match status" value="1"/>
</dbReference>
<feature type="domain" description="J" evidence="1">
    <location>
        <begin position="214"/>
        <end position="280"/>
    </location>
</feature>
<evidence type="ECO:0000259" key="1">
    <source>
        <dbReference type="PROSITE" id="PS50076"/>
    </source>
</evidence>
<dbReference type="PROSITE" id="PS50076">
    <property type="entry name" value="DNAJ_2"/>
    <property type="match status" value="1"/>
</dbReference>
<dbReference type="SUPFAM" id="SSF158682">
    <property type="entry name" value="TerB-like"/>
    <property type="match status" value="1"/>
</dbReference>
<evidence type="ECO:0000313" key="2">
    <source>
        <dbReference type="EMBL" id="MBB4264667.1"/>
    </source>
</evidence>
<dbReference type="SMART" id="SM00271">
    <property type="entry name" value="DnaJ"/>
    <property type="match status" value="1"/>
</dbReference>
<dbReference type="PANTHER" id="PTHR24074">
    <property type="entry name" value="CO-CHAPERONE PROTEIN DJLA"/>
    <property type="match status" value="1"/>
</dbReference>
<dbReference type="CDD" id="cd07316">
    <property type="entry name" value="terB_like_DjlA"/>
    <property type="match status" value="1"/>
</dbReference>
<dbReference type="Pfam" id="PF05099">
    <property type="entry name" value="TerB"/>
    <property type="match status" value="1"/>
</dbReference>
<keyword evidence="3" id="KW-1185">Reference proteome</keyword>
<dbReference type="InterPro" id="IPR029024">
    <property type="entry name" value="TerB-like"/>
</dbReference>
<dbReference type="SUPFAM" id="SSF46565">
    <property type="entry name" value="Chaperone J-domain"/>
    <property type="match status" value="1"/>
</dbReference>
<dbReference type="Gene3D" id="1.10.3680.10">
    <property type="entry name" value="TerB-like"/>
    <property type="match status" value="1"/>
</dbReference>
<name>A0A7W6RA30_9PROT</name>
<dbReference type="InterPro" id="IPR007791">
    <property type="entry name" value="DjlA_N"/>
</dbReference>
<dbReference type="InterPro" id="IPR050817">
    <property type="entry name" value="DjlA_DnaK_co-chaperone"/>
</dbReference>
<dbReference type="InterPro" id="IPR001623">
    <property type="entry name" value="DnaJ_domain"/>
</dbReference>
<dbReference type="AlphaFoldDB" id="A0A7W6RA30"/>
<dbReference type="Proteomes" id="UP000554286">
    <property type="component" value="Unassembled WGS sequence"/>
</dbReference>
<protein>
    <submittedName>
        <fullName evidence="2">DnaJ like chaperone protein</fullName>
    </submittedName>
</protein>
<accession>A0A7W6RA30</accession>
<dbReference type="RefSeq" id="WP_184042290.1">
    <property type="nucleotide sequence ID" value="NZ_JACIGK010000001.1"/>
</dbReference>
<dbReference type="Pfam" id="PF00226">
    <property type="entry name" value="DnaJ"/>
    <property type="match status" value="1"/>
</dbReference>
<dbReference type="PRINTS" id="PR00625">
    <property type="entry name" value="JDOMAIN"/>
</dbReference>
<organism evidence="2 3">
    <name type="scientific">Roseospira visakhapatnamensis</name>
    <dbReference type="NCBI Taxonomy" id="390880"/>
    <lineage>
        <taxon>Bacteria</taxon>
        <taxon>Pseudomonadati</taxon>
        <taxon>Pseudomonadota</taxon>
        <taxon>Alphaproteobacteria</taxon>
        <taxon>Rhodospirillales</taxon>
        <taxon>Rhodospirillaceae</taxon>
        <taxon>Roseospira</taxon>
    </lineage>
</organism>
<sequence>MGFWGKVVGGVGGFLVGGPLGALVGAAAGHAVDTEGGVSAALDKVRAQARGMVGAAEGMVAGGRDGHARQQAFAVAVIALGAKMAKADGRVTRDEVAAFKRVFHIPDDEIAAVGAVFDRAKQSAQGYEIYALQIAAVFRGHPEVLEELLGALYQIALADGALHPKEVTFLREVARLFQLPPHVVDRLRARFEGAGGAGGAGAGAGPGGVDDGPDPYAVLGVSPDASDAEVRAAWTRLARKHHPDTLLAAGLPEAFIEQATRTMASINHAYDRIRERRGLR</sequence>
<reference evidence="2 3" key="1">
    <citation type="submission" date="2020-08" db="EMBL/GenBank/DDBJ databases">
        <title>Genome sequencing of Purple Non-Sulfur Bacteria from various extreme environments.</title>
        <authorList>
            <person name="Mayer M."/>
        </authorList>
    </citation>
    <scope>NUCLEOTIDE SEQUENCE [LARGE SCALE GENOMIC DNA]</scope>
    <source>
        <strain evidence="2 3">JA131</strain>
    </source>
</reference>
<gene>
    <name evidence="2" type="ORF">GGD89_000273</name>
</gene>
<comment type="caution">
    <text evidence="2">The sequence shown here is derived from an EMBL/GenBank/DDBJ whole genome shotgun (WGS) entry which is preliminary data.</text>
</comment>
<dbReference type="Gene3D" id="1.10.287.110">
    <property type="entry name" value="DnaJ domain"/>
    <property type="match status" value="1"/>
</dbReference>